<name>A0A164K9I8_9NOCA</name>
<dbReference type="InterPro" id="IPR036388">
    <property type="entry name" value="WH-like_DNA-bd_sf"/>
</dbReference>
<comment type="similarity">
    <text evidence="1">Belongs to the AfsR/DnrI/RedD regulatory family.</text>
</comment>
<sequence>MLAILALESGRVVSYEELTAELWPEGRPADPRNALQANATRIRRLLSAPDMLRAARSGYQLSVAPECVDANRFLALSTSASALVGADPARAVRSLEQALQLWRGDALMGTQDSARCSYEAAYLEEHRLNAWYALECARLALGHDRLAIAELRRLVQAYPNQERLIELCMLALYRMGRQAEALTLYHRSRRELAREMGVEPSPTLERMYTGILAHDPPRPEFDCVFQ</sequence>
<dbReference type="SUPFAM" id="SSF46894">
    <property type="entry name" value="C-terminal effector domain of the bipartite response regulators"/>
    <property type="match status" value="1"/>
</dbReference>
<dbReference type="InterPro" id="IPR011990">
    <property type="entry name" value="TPR-like_helical_dom_sf"/>
</dbReference>
<keyword evidence="3 5" id="KW-0238">DNA-binding</keyword>
<dbReference type="PANTHER" id="PTHR35807">
    <property type="entry name" value="TRANSCRIPTIONAL REGULATOR REDD-RELATED"/>
    <property type="match status" value="1"/>
</dbReference>
<dbReference type="Gene3D" id="1.10.10.10">
    <property type="entry name" value="Winged helix-like DNA-binding domain superfamily/Winged helix DNA-binding domain"/>
    <property type="match status" value="1"/>
</dbReference>
<reference evidence="8 10" key="2">
    <citation type="journal article" date="2019" name="ACS Chem. Biol.">
        <title>Identification and Mobilization of a Cryptic Antibiotic Biosynthesis Gene Locus from a Human-Pathogenic Nocardia Isolate.</title>
        <authorList>
            <person name="Herisse M."/>
            <person name="Ishida K."/>
            <person name="Porter J.L."/>
            <person name="Howden B."/>
            <person name="Hertweck C."/>
            <person name="Stinear T.P."/>
            <person name="Pidot S.J."/>
        </authorList>
    </citation>
    <scope>NUCLEOTIDE SEQUENCE [LARGE SCALE GENOMIC DNA]</scope>
    <source>
        <strain evidence="8 10">AUSMDU00012715</strain>
    </source>
</reference>
<dbReference type="AlphaFoldDB" id="A0A164K9I8"/>
<dbReference type="PROSITE" id="PS51755">
    <property type="entry name" value="OMPR_PHOB"/>
    <property type="match status" value="1"/>
</dbReference>
<reference evidence="7 9" key="1">
    <citation type="submission" date="2016-04" db="EMBL/GenBank/DDBJ databases">
        <authorList>
            <person name="Evans L.H."/>
            <person name="Alamgir A."/>
            <person name="Owens N."/>
            <person name="Weber N.D."/>
            <person name="Virtaneva K."/>
            <person name="Barbian K."/>
            <person name="Babar A."/>
            <person name="Rosenke K."/>
        </authorList>
    </citation>
    <scope>NUCLEOTIDE SEQUENCE [LARGE SCALE GENOMIC DNA]</scope>
    <source>
        <strain evidence="7 9">IFM 0406</strain>
    </source>
</reference>
<evidence type="ECO:0000256" key="2">
    <source>
        <dbReference type="ARBA" id="ARBA00023015"/>
    </source>
</evidence>
<dbReference type="InterPro" id="IPR001867">
    <property type="entry name" value="OmpR/PhoB-type_DNA-bd"/>
</dbReference>
<evidence type="ECO:0000313" key="7">
    <source>
        <dbReference type="EMBL" id="KZM71177.1"/>
    </source>
</evidence>
<dbReference type="InterPro" id="IPR051677">
    <property type="entry name" value="AfsR-DnrI-RedD_regulator"/>
</dbReference>
<keyword evidence="2" id="KW-0805">Transcription regulation</keyword>
<dbReference type="STRING" id="455432.AWN90_38735"/>
<gene>
    <name evidence="7" type="ORF">AWN90_38735</name>
    <name evidence="8" type="ORF">F6W96_35195</name>
</gene>
<protein>
    <submittedName>
        <fullName evidence="8">SARP family transcriptional regulator</fullName>
    </submittedName>
</protein>
<feature type="DNA-binding region" description="OmpR/PhoB-type" evidence="5">
    <location>
        <begin position="1"/>
        <end position="63"/>
    </location>
</feature>
<evidence type="ECO:0000259" key="6">
    <source>
        <dbReference type="PROSITE" id="PS51755"/>
    </source>
</evidence>
<dbReference type="GO" id="GO:0006355">
    <property type="term" value="P:regulation of DNA-templated transcription"/>
    <property type="evidence" value="ECO:0007669"/>
    <property type="project" value="InterPro"/>
</dbReference>
<accession>A0A164K9I8</accession>
<keyword evidence="4" id="KW-0804">Transcription</keyword>
<dbReference type="GO" id="GO:0000160">
    <property type="term" value="P:phosphorelay signal transduction system"/>
    <property type="evidence" value="ECO:0007669"/>
    <property type="project" value="InterPro"/>
</dbReference>
<keyword evidence="9" id="KW-1185">Reference proteome</keyword>
<dbReference type="Proteomes" id="UP000500953">
    <property type="component" value="Chromosome"/>
</dbReference>
<dbReference type="Gene3D" id="1.25.40.10">
    <property type="entry name" value="Tetratricopeptide repeat domain"/>
    <property type="match status" value="1"/>
</dbReference>
<dbReference type="OrthoDB" id="4336084at2"/>
<dbReference type="GO" id="GO:0003677">
    <property type="term" value="F:DNA binding"/>
    <property type="evidence" value="ECO:0007669"/>
    <property type="project" value="UniProtKB-UniRule"/>
</dbReference>
<dbReference type="CDD" id="cd15831">
    <property type="entry name" value="BTAD"/>
    <property type="match status" value="1"/>
</dbReference>
<dbReference type="EMBL" id="LWGR01000013">
    <property type="protein sequence ID" value="KZM71177.1"/>
    <property type="molecule type" value="Genomic_DNA"/>
</dbReference>
<evidence type="ECO:0000313" key="10">
    <source>
        <dbReference type="Proteomes" id="UP000500953"/>
    </source>
</evidence>
<dbReference type="InterPro" id="IPR016032">
    <property type="entry name" value="Sig_transdc_resp-reg_C-effctor"/>
</dbReference>
<evidence type="ECO:0000256" key="3">
    <source>
        <dbReference type="ARBA" id="ARBA00023125"/>
    </source>
</evidence>
<organism evidence="7 9">
    <name type="scientific">Nocardia terpenica</name>
    <dbReference type="NCBI Taxonomy" id="455432"/>
    <lineage>
        <taxon>Bacteria</taxon>
        <taxon>Bacillati</taxon>
        <taxon>Actinomycetota</taxon>
        <taxon>Actinomycetes</taxon>
        <taxon>Mycobacteriales</taxon>
        <taxon>Nocardiaceae</taxon>
        <taxon>Nocardia</taxon>
    </lineage>
</organism>
<dbReference type="SMART" id="SM01043">
    <property type="entry name" value="BTAD"/>
    <property type="match status" value="1"/>
</dbReference>
<evidence type="ECO:0000313" key="8">
    <source>
        <dbReference type="EMBL" id="QIS24650.1"/>
    </source>
</evidence>
<evidence type="ECO:0000313" key="9">
    <source>
        <dbReference type="Proteomes" id="UP000076512"/>
    </source>
</evidence>
<dbReference type="InterPro" id="IPR005158">
    <property type="entry name" value="BTAD"/>
</dbReference>
<dbReference type="Pfam" id="PF03704">
    <property type="entry name" value="BTAD"/>
    <property type="match status" value="1"/>
</dbReference>
<dbReference type="EMBL" id="CP046173">
    <property type="protein sequence ID" value="QIS24650.1"/>
    <property type="molecule type" value="Genomic_DNA"/>
</dbReference>
<dbReference type="Proteomes" id="UP000076512">
    <property type="component" value="Unassembled WGS sequence"/>
</dbReference>
<proteinExistence type="inferred from homology"/>
<dbReference type="PANTHER" id="PTHR35807:SF1">
    <property type="entry name" value="TRANSCRIPTIONAL REGULATOR REDD"/>
    <property type="match status" value="1"/>
</dbReference>
<evidence type="ECO:0000256" key="1">
    <source>
        <dbReference type="ARBA" id="ARBA00005820"/>
    </source>
</evidence>
<evidence type="ECO:0000256" key="5">
    <source>
        <dbReference type="PROSITE-ProRule" id="PRU01091"/>
    </source>
</evidence>
<feature type="domain" description="OmpR/PhoB-type" evidence="6">
    <location>
        <begin position="1"/>
        <end position="63"/>
    </location>
</feature>
<evidence type="ECO:0000256" key="4">
    <source>
        <dbReference type="ARBA" id="ARBA00023163"/>
    </source>
</evidence>
<dbReference type="SUPFAM" id="SSF48452">
    <property type="entry name" value="TPR-like"/>
    <property type="match status" value="1"/>
</dbReference>